<evidence type="ECO:0000256" key="1">
    <source>
        <dbReference type="ARBA" id="ARBA00007435"/>
    </source>
</evidence>
<dbReference type="Gene3D" id="3.40.1440.10">
    <property type="entry name" value="GIY-YIG endonuclease"/>
    <property type="match status" value="1"/>
</dbReference>
<dbReference type="PROSITE" id="PS50164">
    <property type="entry name" value="GIY_YIG"/>
    <property type="match status" value="1"/>
</dbReference>
<comment type="similarity">
    <text evidence="1">Belongs to the UPF0213 family.</text>
</comment>
<protein>
    <submittedName>
        <fullName evidence="3">GIY-YIG nuclease superfamily protein</fullName>
    </submittedName>
</protein>
<dbReference type="InterPro" id="IPR050190">
    <property type="entry name" value="UPF0213_domain"/>
</dbReference>
<dbReference type="InterPro" id="IPR000305">
    <property type="entry name" value="GIY-YIG_endonuc"/>
</dbReference>
<dbReference type="Pfam" id="PF01541">
    <property type="entry name" value="GIY-YIG"/>
    <property type="match status" value="1"/>
</dbReference>
<gene>
    <name evidence="3" type="ORF">UY98_C0034G0009</name>
</gene>
<dbReference type="Proteomes" id="UP000034789">
    <property type="component" value="Unassembled WGS sequence"/>
</dbReference>
<sequence>MFYVYLLESMNNGSLYVGRTTDLKGRLLEHNQGLNLSTKRYRPWKLIYYEACLNEKDATRREKWLKSTHGSRMLKARIREYLHQRSKDLTNRNFTTG</sequence>
<dbReference type="PANTHER" id="PTHR34477:SF5">
    <property type="entry name" value="BSL5627 PROTEIN"/>
    <property type="match status" value="1"/>
</dbReference>
<dbReference type="SMART" id="SM00465">
    <property type="entry name" value="GIYc"/>
    <property type="match status" value="1"/>
</dbReference>
<organism evidence="3 4">
    <name type="scientific">Candidatus Kaiserbacteria bacterium GW2011_GWA2_58_9</name>
    <dbReference type="NCBI Taxonomy" id="1618672"/>
    <lineage>
        <taxon>Bacteria</taxon>
        <taxon>Candidatus Kaiseribacteriota</taxon>
    </lineage>
</organism>
<reference evidence="3 4" key="1">
    <citation type="journal article" date="2015" name="Nature">
        <title>rRNA introns, odd ribosomes, and small enigmatic genomes across a large radiation of phyla.</title>
        <authorList>
            <person name="Brown C.T."/>
            <person name="Hug L.A."/>
            <person name="Thomas B.C."/>
            <person name="Sharon I."/>
            <person name="Castelle C.J."/>
            <person name="Singh A."/>
            <person name="Wilkins M.J."/>
            <person name="Williams K.H."/>
            <person name="Banfield J.F."/>
        </authorList>
    </citation>
    <scope>NUCLEOTIDE SEQUENCE [LARGE SCALE GENOMIC DNA]</scope>
</reference>
<dbReference type="PANTHER" id="PTHR34477">
    <property type="entry name" value="UPF0213 PROTEIN YHBQ"/>
    <property type="match status" value="1"/>
</dbReference>
<evidence type="ECO:0000313" key="4">
    <source>
        <dbReference type="Proteomes" id="UP000034789"/>
    </source>
</evidence>
<dbReference type="AlphaFoldDB" id="A0A0G1YRS8"/>
<comment type="caution">
    <text evidence="3">The sequence shown here is derived from an EMBL/GenBank/DDBJ whole genome shotgun (WGS) entry which is preliminary data.</text>
</comment>
<name>A0A0G1YRS8_9BACT</name>
<dbReference type="SUPFAM" id="SSF82771">
    <property type="entry name" value="GIY-YIG endonuclease"/>
    <property type="match status" value="1"/>
</dbReference>
<dbReference type="CDD" id="cd10449">
    <property type="entry name" value="GIY-YIG_SLX1_like"/>
    <property type="match status" value="1"/>
</dbReference>
<feature type="domain" description="GIY-YIG" evidence="2">
    <location>
        <begin position="1"/>
        <end position="77"/>
    </location>
</feature>
<proteinExistence type="inferred from homology"/>
<dbReference type="EMBL" id="LCSD01000034">
    <property type="protein sequence ID" value="KKW45976.1"/>
    <property type="molecule type" value="Genomic_DNA"/>
</dbReference>
<accession>A0A0G1YRS8</accession>
<dbReference type="InterPro" id="IPR035901">
    <property type="entry name" value="GIY-YIG_endonuc_sf"/>
</dbReference>
<evidence type="ECO:0000259" key="2">
    <source>
        <dbReference type="PROSITE" id="PS50164"/>
    </source>
</evidence>
<evidence type="ECO:0000313" key="3">
    <source>
        <dbReference type="EMBL" id="KKW45976.1"/>
    </source>
</evidence>